<dbReference type="Proteomes" id="UP001066276">
    <property type="component" value="Chromosome 1_1"/>
</dbReference>
<evidence type="ECO:0000313" key="3">
    <source>
        <dbReference type="Proteomes" id="UP001066276"/>
    </source>
</evidence>
<sequence length="143" mass="15598">MERAALIGDDRMADGAFLPALLPGTVSEECLRGDFPMRRIAALLGDDGAADAAFPPCPPALNYIGGTPPRRFPHVEEHYADQRHRMVYGALLPSPCLEVFAFEVIPVGGVKRLAELNRHESAGRRGKGKNILQAQTARQPERL</sequence>
<reference evidence="2" key="1">
    <citation type="journal article" date="2022" name="bioRxiv">
        <title>Sequencing and chromosome-scale assembly of the giantPleurodeles waltlgenome.</title>
        <authorList>
            <person name="Brown T."/>
            <person name="Elewa A."/>
            <person name="Iarovenko S."/>
            <person name="Subramanian E."/>
            <person name="Araus A.J."/>
            <person name="Petzold A."/>
            <person name="Susuki M."/>
            <person name="Suzuki K.-i.T."/>
            <person name="Hayashi T."/>
            <person name="Toyoda A."/>
            <person name="Oliveira C."/>
            <person name="Osipova E."/>
            <person name="Leigh N.D."/>
            <person name="Simon A."/>
            <person name="Yun M.H."/>
        </authorList>
    </citation>
    <scope>NUCLEOTIDE SEQUENCE</scope>
    <source>
        <strain evidence="2">20211129_DDA</strain>
        <tissue evidence="2">Liver</tissue>
    </source>
</reference>
<gene>
    <name evidence="2" type="ORF">NDU88_000469</name>
</gene>
<accession>A0AAV7WFL9</accession>
<comment type="caution">
    <text evidence="2">The sequence shown here is derived from an EMBL/GenBank/DDBJ whole genome shotgun (WGS) entry which is preliminary data.</text>
</comment>
<protein>
    <submittedName>
        <fullName evidence="2">Uncharacterized protein</fullName>
    </submittedName>
</protein>
<dbReference type="AlphaFoldDB" id="A0AAV7WFL9"/>
<evidence type="ECO:0000256" key="1">
    <source>
        <dbReference type="SAM" id="MobiDB-lite"/>
    </source>
</evidence>
<feature type="compositionally biased region" description="Polar residues" evidence="1">
    <location>
        <begin position="132"/>
        <end position="143"/>
    </location>
</feature>
<organism evidence="2 3">
    <name type="scientific">Pleurodeles waltl</name>
    <name type="common">Iberian ribbed newt</name>
    <dbReference type="NCBI Taxonomy" id="8319"/>
    <lineage>
        <taxon>Eukaryota</taxon>
        <taxon>Metazoa</taxon>
        <taxon>Chordata</taxon>
        <taxon>Craniata</taxon>
        <taxon>Vertebrata</taxon>
        <taxon>Euteleostomi</taxon>
        <taxon>Amphibia</taxon>
        <taxon>Batrachia</taxon>
        <taxon>Caudata</taxon>
        <taxon>Salamandroidea</taxon>
        <taxon>Salamandridae</taxon>
        <taxon>Pleurodelinae</taxon>
        <taxon>Pleurodeles</taxon>
    </lineage>
</organism>
<keyword evidence="3" id="KW-1185">Reference proteome</keyword>
<evidence type="ECO:0000313" key="2">
    <source>
        <dbReference type="EMBL" id="KAJ1212825.1"/>
    </source>
</evidence>
<name>A0AAV7WFL9_PLEWA</name>
<feature type="region of interest" description="Disordered" evidence="1">
    <location>
        <begin position="121"/>
        <end position="143"/>
    </location>
</feature>
<proteinExistence type="predicted"/>
<dbReference type="EMBL" id="JANPWB010000001">
    <property type="protein sequence ID" value="KAJ1212825.1"/>
    <property type="molecule type" value="Genomic_DNA"/>
</dbReference>